<name>A0A369IAG6_9BACT</name>
<dbReference type="Proteomes" id="UP000253141">
    <property type="component" value="Unassembled WGS sequence"/>
</dbReference>
<protein>
    <recommendedName>
        <fullName evidence="4">GLPGLI family protein</fullName>
    </recommendedName>
</protein>
<sequence>MKTQFSTAFFLLFIAFGITAGVVSCKDSAPYDVSTYFSNNEKDTLLANIITYTSQYAKGATNATRFEPRFRKEYVGRLGQYKFESYFVTPDSTHYFFINRPVGSGYYKRGVGGKFKMGKNLMPLEYEELWCTPHFKSDSLVLERGEFLFKAMIKEGNIDKYMTMKHYVEWPDSTLVYDKKINEWVAPAKVQP</sequence>
<evidence type="ECO:0000256" key="1">
    <source>
        <dbReference type="SAM" id="SignalP"/>
    </source>
</evidence>
<feature type="signal peptide" evidence="1">
    <location>
        <begin position="1"/>
        <end position="20"/>
    </location>
</feature>
<keyword evidence="1" id="KW-0732">Signal</keyword>
<dbReference type="AlphaFoldDB" id="A0A369IAG6"/>
<dbReference type="OrthoDB" id="943369at2"/>
<organism evidence="2 3">
    <name type="scientific">Runella aurantiaca</name>
    <dbReference type="NCBI Taxonomy" id="2282308"/>
    <lineage>
        <taxon>Bacteria</taxon>
        <taxon>Pseudomonadati</taxon>
        <taxon>Bacteroidota</taxon>
        <taxon>Cytophagia</taxon>
        <taxon>Cytophagales</taxon>
        <taxon>Spirosomataceae</taxon>
        <taxon>Runella</taxon>
    </lineage>
</organism>
<evidence type="ECO:0000313" key="2">
    <source>
        <dbReference type="EMBL" id="RDB05265.1"/>
    </source>
</evidence>
<feature type="chain" id="PRO_5016828264" description="GLPGLI family protein" evidence="1">
    <location>
        <begin position="21"/>
        <end position="192"/>
    </location>
</feature>
<gene>
    <name evidence="2" type="ORF">DVG78_13765</name>
</gene>
<evidence type="ECO:0000313" key="3">
    <source>
        <dbReference type="Proteomes" id="UP000253141"/>
    </source>
</evidence>
<dbReference type="RefSeq" id="WP_114461651.1">
    <property type="nucleotide sequence ID" value="NZ_QPIW01000010.1"/>
</dbReference>
<proteinExistence type="predicted"/>
<dbReference type="PROSITE" id="PS51257">
    <property type="entry name" value="PROKAR_LIPOPROTEIN"/>
    <property type="match status" value="1"/>
</dbReference>
<accession>A0A369IAG6</accession>
<dbReference type="EMBL" id="QPIW01000010">
    <property type="protein sequence ID" value="RDB05265.1"/>
    <property type="molecule type" value="Genomic_DNA"/>
</dbReference>
<reference evidence="2 3" key="1">
    <citation type="submission" date="2018-07" db="EMBL/GenBank/DDBJ databases">
        <title>Genome analysis of Runella aurantiaca.</title>
        <authorList>
            <person name="Yang X."/>
        </authorList>
    </citation>
    <scope>NUCLEOTIDE SEQUENCE [LARGE SCALE GENOMIC DNA]</scope>
    <source>
        <strain evidence="2 3">YX9</strain>
    </source>
</reference>
<keyword evidence="3" id="KW-1185">Reference proteome</keyword>
<evidence type="ECO:0008006" key="4">
    <source>
        <dbReference type="Google" id="ProtNLM"/>
    </source>
</evidence>
<comment type="caution">
    <text evidence="2">The sequence shown here is derived from an EMBL/GenBank/DDBJ whole genome shotgun (WGS) entry which is preliminary data.</text>
</comment>